<keyword evidence="2" id="KW-1185">Reference proteome</keyword>
<accession>A0A3B6QIB9</accession>
<evidence type="ECO:0000313" key="2">
    <source>
        <dbReference type="Proteomes" id="UP000019116"/>
    </source>
</evidence>
<name>A0A3B6QIB9_WHEAT</name>
<sequence>MSCLAIEQLEAEPDVLAVPDVRLDAGHVHLLLCPAPEYRRRVQARLDGRGPDARDVGHLLVPVRAEQDPRLDAGEAVGDVPEGGPGAHGDLVAVAEEVDLGQRLLVVLVGRVLLLLLVARLVHRHDLPRLGRALVVEAPDLVVVARVERRDQHGLHLPVVAGRVHRRGRRVAELRQKALLPDAPGELVVHVLELDGLLREDPDLEADLLVHPGEVRLVVAPHDPPHPVRRVEEVAAEVVEHGLPLREHPRQLLLVHGREEQRRREVAVGLEDHPAELAEQPLVVVAEDVVRQPQPGLLDVEVDVRRQRRRRRVMPDHAVLEHVDVALGRADVELHRVPLREPAGEHPGGAREGLAEEALLLARHVDEHDPAGEQRVEEGGGDGEHAVAEAVAGEPHHVLALGAVGVAPRLELLDGRPVALRARAALLVVRLVLAQLLHEVGGERERRRLPVQGRLVSALARRFLERRRE</sequence>
<protein>
    <submittedName>
        <fullName evidence="1">Uncharacterized protein</fullName>
    </submittedName>
</protein>
<evidence type="ECO:0000313" key="1">
    <source>
        <dbReference type="EnsemblPlants" id="TraesCS6D02G300300.1.cds1"/>
    </source>
</evidence>
<dbReference type="AlphaFoldDB" id="A0A3B6QIB9"/>
<dbReference type="Proteomes" id="UP000019116">
    <property type="component" value="Chromosome 6D"/>
</dbReference>
<organism evidence="1">
    <name type="scientific">Triticum aestivum</name>
    <name type="common">Wheat</name>
    <dbReference type="NCBI Taxonomy" id="4565"/>
    <lineage>
        <taxon>Eukaryota</taxon>
        <taxon>Viridiplantae</taxon>
        <taxon>Streptophyta</taxon>
        <taxon>Embryophyta</taxon>
        <taxon>Tracheophyta</taxon>
        <taxon>Spermatophyta</taxon>
        <taxon>Magnoliopsida</taxon>
        <taxon>Liliopsida</taxon>
        <taxon>Poales</taxon>
        <taxon>Poaceae</taxon>
        <taxon>BOP clade</taxon>
        <taxon>Pooideae</taxon>
        <taxon>Triticodae</taxon>
        <taxon>Triticeae</taxon>
        <taxon>Triticinae</taxon>
        <taxon>Triticum</taxon>
    </lineage>
</organism>
<dbReference type="Gramene" id="TraesCS6D02G300300.1">
    <property type="protein sequence ID" value="TraesCS6D02G300300.1.cds1"/>
    <property type="gene ID" value="TraesCS6D02G300300"/>
</dbReference>
<dbReference type="Gramene" id="TraesSTA6D03G03761410.1">
    <property type="protein sequence ID" value="TraesSTA6D03G03761410.1.CDS1"/>
    <property type="gene ID" value="TraesSTA6D03G03761410"/>
</dbReference>
<reference evidence="1" key="1">
    <citation type="submission" date="2018-08" db="EMBL/GenBank/DDBJ databases">
        <authorList>
            <person name="Rossello M."/>
        </authorList>
    </citation>
    <scope>NUCLEOTIDE SEQUENCE [LARGE SCALE GENOMIC DNA]</scope>
    <source>
        <strain evidence="1">cv. Chinese Spring</strain>
    </source>
</reference>
<proteinExistence type="predicted"/>
<dbReference type="OrthoDB" id="428346at2759"/>
<dbReference type="OMA" id="RRVHEHD"/>
<reference evidence="1" key="2">
    <citation type="submission" date="2018-10" db="UniProtKB">
        <authorList>
            <consortium name="EnsemblPlants"/>
        </authorList>
    </citation>
    <scope>IDENTIFICATION</scope>
</reference>
<dbReference type="Gramene" id="TraesCS6D03G0703900.1">
    <property type="protein sequence ID" value="TraesCS6D03G0703900.1.CDS1"/>
    <property type="gene ID" value="TraesCS6D03G0703900"/>
</dbReference>
<dbReference type="EnsemblPlants" id="TraesCS6D02G300300.1">
    <property type="protein sequence ID" value="TraesCS6D02G300300.1.cds1"/>
    <property type="gene ID" value="TraesCS6D02G300300"/>
</dbReference>